<evidence type="ECO:0000259" key="4">
    <source>
        <dbReference type="PROSITE" id="PS50043"/>
    </source>
</evidence>
<dbReference type="CDD" id="cd06170">
    <property type="entry name" value="LuxR_C_like"/>
    <property type="match status" value="1"/>
</dbReference>
<dbReference type="Pfam" id="PF13191">
    <property type="entry name" value="AAA_16"/>
    <property type="match status" value="1"/>
</dbReference>
<dbReference type="GO" id="GO:0003677">
    <property type="term" value="F:DNA binding"/>
    <property type="evidence" value="ECO:0007669"/>
    <property type="project" value="InterPro"/>
</dbReference>
<keyword evidence="1" id="KW-0547">Nucleotide-binding</keyword>
<name>A0A3D9ZHM9_9ACTN</name>
<dbReference type="InterPro" id="IPR016032">
    <property type="entry name" value="Sig_transdc_resp-reg_C-effctor"/>
</dbReference>
<dbReference type="OrthoDB" id="3796539at2"/>
<dbReference type="InterPro" id="IPR036388">
    <property type="entry name" value="WH-like_DNA-bd_sf"/>
</dbReference>
<organism evidence="5 6">
    <name type="scientific">Asanoa ferruginea</name>
    <dbReference type="NCBI Taxonomy" id="53367"/>
    <lineage>
        <taxon>Bacteria</taxon>
        <taxon>Bacillati</taxon>
        <taxon>Actinomycetota</taxon>
        <taxon>Actinomycetes</taxon>
        <taxon>Micromonosporales</taxon>
        <taxon>Micromonosporaceae</taxon>
        <taxon>Asanoa</taxon>
    </lineage>
</organism>
<comment type="caution">
    <text evidence="5">The sequence shown here is derived from an EMBL/GenBank/DDBJ whole genome shotgun (WGS) entry which is preliminary data.</text>
</comment>
<dbReference type="Gene3D" id="1.10.10.10">
    <property type="entry name" value="Winged helix-like DNA-binding domain superfamily/Winged helix DNA-binding domain"/>
    <property type="match status" value="1"/>
</dbReference>
<dbReference type="InterPro" id="IPR011990">
    <property type="entry name" value="TPR-like_helical_dom_sf"/>
</dbReference>
<feature type="domain" description="HTH luxR-type" evidence="4">
    <location>
        <begin position="1010"/>
        <end position="1072"/>
    </location>
</feature>
<dbReference type="SUPFAM" id="SSF56601">
    <property type="entry name" value="beta-lactamase/transpeptidase-like"/>
    <property type="match status" value="1"/>
</dbReference>
<dbReference type="SUPFAM" id="SSF52540">
    <property type="entry name" value="P-loop containing nucleoside triphosphate hydrolases"/>
    <property type="match status" value="1"/>
</dbReference>
<dbReference type="Gene3D" id="1.25.40.10">
    <property type="entry name" value="Tetratricopeptide repeat domain"/>
    <property type="match status" value="2"/>
</dbReference>
<keyword evidence="6" id="KW-1185">Reference proteome</keyword>
<reference evidence="5 6" key="1">
    <citation type="submission" date="2018-08" db="EMBL/GenBank/DDBJ databases">
        <title>Sequencing the genomes of 1000 actinobacteria strains.</title>
        <authorList>
            <person name="Klenk H.-P."/>
        </authorList>
    </citation>
    <scope>NUCLEOTIDE SEQUENCE [LARGE SCALE GENOMIC DNA]</scope>
    <source>
        <strain evidence="5 6">DSM 44099</strain>
    </source>
</reference>
<dbReference type="Gene3D" id="3.40.50.300">
    <property type="entry name" value="P-loop containing nucleotide triphosphate hydrolases"/>
    <property type="match status" value="1"/>
</dbReference>
<dbReference type="GO" id="GO:0005737">
    <property type="term" value="C:cytoplasm"/>
    <property type="evidence" value="ECO:0007669"/>
    <property type="project" value="TreeGrafter"/>
</dbReference>
<gene>
    <name evidence="5" type="ORF">DFJ67_1926</name>
</gene>
<dbReference type="PANTHER" id="PTHR16305">
    <property type="entry name" value="TESTICULAR SOLUBLE ADENYLYL CYCLASE"/>
    <property type="match status" value="1"/>
</dbReference>
<protein>
    <submittedName>
        <fullName evidence="5">Regulatory LuxR family protein</fullName>
    </submittedName>
</protein>
<dbReference type="Pfam" id="PF00196">
    <property type="entry name" value="GerE"/>
    <property type="match status" value="1"/>
</dbReference>
<dbReference type="Proteomes" id="UP000256913">
    <property type="component" value="Unassembled WGS sequence"/>
</dbReference>
<dbReference type="PROSITE" id="PS00622">
    <property type="entry name" value="HTH_LUXR_1"/>
    <property type="match status" value="1"/>
</dbReference>
<keyword evidence="2" id="KW-0067">ATP-binding</keyword>
<dbReference type="GO" id="GO:0006355">
    <property type="term" value="P:regulation of DNA-templated transcription"/>
    <property type="evidence" value="ECO:0007669"/>
    <property type="project" value="InterPro"/>
</dbReference>
<dbReference type="SUPFAM" id="SSF48452">
    <property type="entry name" value="TPR-like"/>
    <property type="match status" value="1"/>
</dbReference>
<dbReference type="SMART" id="SM00421">
    <property type="entry name" value="HTH_LUXR"/>
    <property type="match status" value="1"/>
</dbReference>
<dbReference type="PROSITE" id="PS50043">
    <property type="entry name" value="HTH_LUXR_2"/>
    <property type="match status" value="1"/>
</dbReference>
<dbReference type="PANTHER" id="PTHR16305:SF35">
    <property type="entry name" value="TRANSCRIPTIONAL ACTIVATOR DOMAIN"/>
    <property type="match status" value="1"/>
</dbReference>
<dbReference type="RefSeq" id="WP_116067566.1">
    <property type="nucleotide sequence ID" value="NZ_BONB01000072.1"/>
</dbReference>
<evidence type="ECO:0000256" key="3">
    <source>
        <dbReference type="SAM" id="MobiDB-lite"/>
    </source>
</evidence>
<dbReference type="GO" id="GO:0005524">
    <property type="term" value="F:ATP binding"/>
    <property type="evidence" value="ECO:0007669"/>
    <property type="project" value="UniProtKB-KW"/>
</dbReference>
<dbReference type="InterPro" id="IPR041664">
    <property type="entry name" value="AAA_16"/>
</dbReference>
<sequence>MVIGEPRVFHGEQFGMTFPVLVDYEVELWVPEIGKPVDPGSADRSPTVDVRQDALPPPGHCVPVLGPTTASHTRWRSCRRPPWKLRSMIGSGDMFSTTEDLIRYVRAAQDGTLVSADLLALMRTPHVTFDQPDRRPDGRRYGRCQRINEDAGLAPSFCRESRLTREGEPSMDGPFQLVGRSAQLATMHRRLLIDLPGHVLIAGPAGIGKTALLAQIAEAATAGGFQVRRCHPTASEHDLPFAGLHDLFGPDLDQLSAQLSGPLRRALRVALLREDPPRGGQDVLAVNLAVLELLETLTRRHRLLVAVDDLQWLDQPSRASMAFALRRLSTQPLSTAVVVRGAADQPLEPLSAADVVVELGPLSPPEIFEVVRSRLGYAPPPLRAAALHRMSGGNPYLALEIARAAQGLQPNVLDLPVPTRLRMVLEDRLAPFSPSCQRVLLAAALLSRPQLSVLRGLSGPRPVAEAVDGGVLNSYGDLVHFDHPLLAATVRDRATLPQRRRLHRDLVKLLHDPVERARHLAMSMSGVDRRVANKVEAAAEHARAGAAIATAAELIRHALAITPHDAVNDKVRRAVLAADWLSTIGEVQQARQCLDPLTRNLPPGNERARCLLALSWTQGQEVHESLAIIDEALAQPSLRPELEAELHLERAGALEINGDLVGAYGEASAAASVASGIPDDNLVARAATASVQTELFLGRTHPGSFGWPVDTLMPIRSESVYHHPGRLRAWVASWADDNATAAEIFASLVDQAHQAGDVYSEGGLSLHGAEVAVRQGRLGQAAGLAALGYRLQSDGINDQFPLYVQAHIAACAGNTEAAVRLASEGLRMARRAGDVIFAVQNLLVLAFASLSTGDHAAASRYSSELETLVEGMRWGHPGTYRWHADAVEAHLGIGLLDAATSVTSTLWEQADRLHLRGSQAIAARCQGLIHAHNGDTKTALECLEQSLSLLDSLDVPFEQGRTLLTLGMVRRRSRQKATARAALEQARETFANIEFRLWTQRADRELARAGGAAGGTLTSSERAIATLAATGATNQEIADRLFLSPRTVETVLTRVYRKIGVRSRTQLARHFD</sequence>
<dbReference type="AlphaFoldDB" id="A0A3D9ZHM9"/>
<dbReference type="Gene3D" id="3.40.710.10">
    <property type="entry name" value="DD-peptidase/beta-lactamase superfamily"/>
    <property type="match status" value="1"/>
</dbReference>
<dbReference type="SUPFAM" id="SSF46894">
    <property type="entry name" value="C-terminal effector domain of the bipartite response regulators"/>
    <property type="match status" value="1"/>
</dbReference>
<dbReference type="InterPro" id="IPR000792">
    <property type="entry name" value="Tscrpt_reg_LuxR_C"/>
</dbReference>
<evidence type="ECO:0000256" key="1">
    <source>
        <dbReference type="ARBA" id="ARBA00022741"/>
    </source>
</evidence>
<proteinExistence type="predicted"/>
<evidence type="ECO:0000313" key="5">
    <source>
        <dbReference type="EMBL" id="REF95962.1"/>
    </source>
</evidence>
<dbReference type="PRINTS" id="PR00038">
    <property type="entry name" value="HTHLUXR"/>
</dbReference>
<evidence type="ECO:0000256" key="2">
    <source>
        <dbReference type="ARBA" id="ARBA00022840"/>
    </source>
</evidence>
<dbReference type="GO" id="GO:0004016">
    <property type="term" value="F:adenylate cyclase activity"/>
    <property type="evidence" value="ECO:0007669"/>
    <property type="project" value="TreeGrafter"/>
</dbReference>
<dbReference type="InterPro" id="IPR027417">
    <property type="entry name" value="P-loop_NTPase"/>
</dbReference>
<evidence type="ECO:0000313" key="6">
    <source>
        <dbReference type="Proteomes" id="UP000256913"/>
    </source>
</evidence>
<accession>A0A3D9ZHM9</accession>
<dbReference type="InterPro" id="IPR012338">
    <property type="entry name" value="Beta-lactam/transpept-like"/>
</dbReference>
<dbReference type="EMBL" id="QUMQ01000001">
    <property type="protein sequence ID" value="REF95962.1"/>
    <property type="molecule type" value="Genomic_DNA"/>
</dbReference>
<feature type="region of interest" description="Disordered" evidence="3">
    <location>
        <begin position="36"/>
        <end position="59"/>
    </location>
</feature>